<comment type="caution">
    <text evidence="1">Lacks conserved residue(s) required for the propagation of feature annotation.</text>
</comment>
<evidence type="ECO:0000259" key="2">
    <source>
        <dbReference type="PROSITE" id="PS50110"/>
    </source>
</evidence>
<dbReference type="PROSITE" id="PS50110">
    <property type="entry name" value="RESPONSE_REGULATORY"/>
    <property type="match status" value="1"/>
</dbReference>
<dbReference type="Proteomes" id="UP000198598">
    <property type="component" value="Unassembled WGS sequence"/>
</dbReference>
<reference evidence="3 4" key="1">
    <citation type="submission" date="2016-10" db="EMBL/GenBank/DDBJ databases">
        <authorList>
            <person name="de Groot N.N."/>
        </authorList>
    </citation>
    <scope>NUCLEOTIDE SEQUENCE [LARGE SCALE GENOMIC DNA]</scope>
    <source>
        <strain evidence="3 4">DSM 26130</strain>
    </source>
</reference>
<dbReference type="AlphaFoldDB" id="A0A1I2G9Z6"/>
<proteinExistence type="predicted"/>
<dbReference type="InterPro" id="IPR011006">
    <property type="entry name" value="CheY-like_superfamily"/>
</dbReference>
<dbReference type="STRING" id="662367.SAMN05216167_13049"/>
<dbReference type="EMBL" id="FOLQ01000030">
    <property type="protein sequence ID" value="SFF13767.1"/>
    <property type="molecule type" value="Genomic_DNA"/>
</dbReference>
<dbReference type="GO" id="GO:0000160">
    <property type="term" value="P:phosphorelay signal transduction system"/>
    <property type="evidence" value="ECO:0007669"/>
    <property type="project" value="InterPro"/>
</dbReference>
<evidence type="ECO:0000313" key="3">
    <source>
        <dbReference type="EMBL" id="SFF13767.1"/>
    </source>
</evidence>
<organism evidence="3 4">
    <name type="scientific">Spirosoma endophyticum</name>
    <dbReference type="NCBI Taxonomy" id="662367"/>
    <lineage>
        <taxon>Bacteria</taxon>
        <taxon>Pseudomonadati</taxon>
        <taxon>Bacteroidota</taxon>
        <taxon>Cytophagia</taxon>
        <taxon>Cytophagales</taxon>
        <taxon>Cytophagaceae</taxon>
        <taxon>Spirosoma</taxon>
    </lineage>
</organism>
<sequence>MAMQILVIDDDMQIRENVAEWLRLHGFEV</sequence>
<gene>
    <name evidence="3" type="ORF">SAMN05216167_13049</name>
</gene>
<protein>
    <recommendedName>
        <fullName evidence="2">Response regulatory domain-containing protein</fullName>
    </recommendedName>
</protein>
<accession>A0A1I2G9Z6</accession>
<keyword evidence="4" id="KW-1185">Reference proteome</keyword>
<evidence type="ECO:0000256" key="1">
    <source>
        <dbReference type="PROSITE-ProRule" id="PRU00169"/>
    </source>
</evidence>
<evidence type="ECO:0000313" key="4">
    <source>
        <dbReference type="Proteomes" id="UP000198598"/>
    </source>
</evidence>
<feature type="domain" description="Response regulatory" evidence="2">
    <location>
        <begin position="4"/>
        <end position="29"/>
    </location>
</feature>
<dbReference type="SUPFAM" id="SSF52172">
    <property type="entry name" value="CheY-like"/>
    <property type="match status" value="1"/>
</dbReference>
<dbReference type="InterPro" id="IPR001789">
    <property type="entry name" value="Sig_transdc_resp-reg_receiver"/>
</dbReference>
<name>A0A1I2G9Z6_9BACT</name>